<evidence type="ECO:0000313" key="1">
    <source>
        <dbReference type="EMBL" id="KAF3849241.1"/>
    </source>
</evidence>
<organism evidence="1 2">
    <name type="scientific">Dissostichus mawsoni</name>
    <name type="common">Antarctic cod</name>
    <dbReference type="NCBI Taxonomy" id="36200"/>
    <lineage>
        <taxon>Eukaryota</taxon>
        <taxon>Metazoa</taxon>
        <taxon>Chordata</taxon>
        <taxon>Craniata</taxon>
        <taxon>Vertebrata</taxon>
        <taxon>Euteleostomi</taxon>
        <taxon>Actinopterygii</taxon>
        <taxon>Neopterygii</taxon>
        <taxon>Teleostei</taxon>
        <taxon>Neoteleostei</taxon>
        <taxon>Acanthomorphata</taxon>
        <taxon>Eupercaria</taxon>
        <taxon>Perciformes</taxon>
        <taxon>Notothenioidei</taxon>
        <taxon>Nototheniidae</taxon>
        <taxon>Dissostichus</taxon>
    </lineage>
</organism>
<evidence type="ECO:0000313" key="2">
    <source>
        <dbReference type="Proteomes" id="UP000518266"/>
    </source>
</evidence>
<keyword evidence="2" id="KW-1185">Reference proteome</keyword>
<protein>
    <submittedName>
        <fullName evidence="1">Uncharacterized protein</fullName>
    </submittedName>
</protein>
<dbReference type="EMBL" id="JAAKFY010000012">
    <property type="protein sequence ID" value="KAF3849241.1"/>
    <property type="molecule type" value="Genomic_DNA"/>
</dbReference>
<dbReference type="Proteomes" id="UP000518266">
    <property type="component" value="Unassembled WGS sequence"/>
</dbReference>
<sequence>MAAQDMLERLVGSVFEPGVGCDGGFAAVSIVIEQLLALVDVSRGNEDQADGSPLEAVEGAAVVVGVEGRVRQAVTQRQGEFRGGAKAGLSAVELRRMFI</sequence>
<comment type="caution">
    <text evidence="1">The sequence shown here is derived from an EMBL/GenBank/DDBJ whole genome shotgun (WGS) entry which is preliminary data.</text>
</comment>
<reference evidence="1 2" key="1">
    <citation type="submission" date="2020-03" db="EMBL/GenBank/DDBJ databases">
        <title>Dissostichus mawsoni Genome sequencing and assembly.</title>
        <authorList>
            <person name="Park H."/>
        </authorList>
    </citation>
    <scope>NUCLEOTIDE SEQUENCE [LARGE SCALE GENOMIC DNA]</scope>
    <source>
        <strain evidence="1">DM0001</strain>
        <tissue evidence="1">Muscle</tissue>
    </source>
</reference>
<name>A0A7J5YJV5_DISMA</name>
<proteinExistence type="predicted"/>
<accession>A0A7J5YJV5</accession>
<gene>
    <name evidence="1" type="ORF">F7725_015738</name>
</gene>
<dbReference type="AlphaFoldDB" id="A0A7J5YJV5"/>